<name>G3RCG0_GORGO</name>
<evidence type="ECO:0000256" key="1">
    <source>
        <dbReference type="ARBA" id="ARBA00022737"/>
    </source>
</evidence>
<dbReference type="PANTHER" id="PTHR23120">
    <property type="entry name" value="MAESTRO-RELATED HEAT DOMAIN-CONTAINING"/>
    <property type="match status" value="1"/>
</dbReference>
<proteinExistence type="predicted"/>
<dbReference type="InterPro" id="IPR011989">
    <property type="entry name" value="ARM-like"/>
</dbReference>
<dbReference type="EMBL" id="CABD030116713">
    <property type="status" value="NOT_ANNOTATED_CDS"/>
    <property type="molecule type" value="Genomic_DNA"/>
</dbReference>
<dbReference type="Gene3D" id="1.25.10.10">
    <property type="entry name" value="Leucine-rich Repeat Variant"/>
    <property type="match status" value="1"/>
</dbReference>
<dbReference type="EMBL" id="CABD030116708">
    <property type="status" value="NOT_ANNOTATED_CDS"/>
    <property type="molecule type" value="Genomic_DNA"/>
</dbReference>
<dbReference type="InterPro" id="IPR055406">
    <property type="entry name" value="HEAT_Maestro"/>
</dbReference>
<dbReference type="EMBL" id="CABD030116715">
    <property type="status" value="NOT_ANNOTATED_CDS"/>
    <property type="molecule type" value="Genomic_DNA"/>
</dbReference>
<accession>G3RCG0</accession>
<dbReference type="AlphaFoldDB" id="G3RCG0"/>
<dbReference type="PANTHER" id="PTHR23120:SF18">
    <property type="entry name" value="MAESTRO HEAT-LIKE REPEAT FAMILY MEMBER 8"/>
    <property type="match status" value="1"/>
</dbReference>
<dbReference type="EMBL" id="CABD030116714">
    <property type="status" value="NOT_ANNOTATED_CDS"/>
    <property type="molecule type" value="Genomic_DNA"/>
</dbReference>
<dbReference type="EMBL" id="CABD030116711">
    <property type="status" value="NOT_ANNOTATED_CDS"/>
    <property type="molecule type" value="Genomic_DNA"/>
</dbReference>
<dbReference type="SUPFAM" id="SSF48371">
    <property type="entry name" value="ARM repeat"/>
    <property type="match status" value="1"/>
</dbReference>
<dbReference type="InterPro" id="IPR045206">
    <property type="entry name" value="Maestro_heat-like_prot"/>
</dbReference>
<reference evidence="5" key="4">
    <citation type="submission" date="2025-09" db="UniProtKB">
        <authorList>
            <consortium name="Ensembl"/>
        </authorList>
    </citation>
    <scope>IDENTIFICATION</scope>
</reference>
<dbReference type="EMBL" id="CABD030116710">
    <property type="status" value="NOT_ANNOTATED_CDS"/>
    <property type="molecule type" value="Genomic_DNA"/>
</dbReference>
<dbReference type="GeneTree" id="ENSGT00940000160596"/>
<dbReference type="InterPro" id="IPR048465">
    <property type="entry name" value="Maestro-like_HEAT"/>
</dbReference>
<dbReference type="Pfam" id="PF21047">
    <property type="entry name" value="HEAT_Maestro"/>
    <property type="match status" value="1"/>
</dbReference>
<dbReference type="HOGENOM" id="CLU_003474_1_0_1"/>
<evidence type="ECO:0000259" key="3">
    <source>
        <dbReference type="Pfam" id="PF21047"/>
    </source>
</evidence>
<reference evidence="6" key="1">
    <citation type="submission" date="2011-05" db="EMBL/GenBank/DDBJ databases">
        <title>Insights into the evolution of the great apes provided by the gorilla genome.</title>
        <authorList>
            <person name="Scally A."/>
        </authorList>
    </citation>
    <scope>NUCLEOTIDE SEQUENCE [LARGE SCALE GENOMIC DNA]</scope>
</reference>
<reference evidence="5 6" key="2">
    <citation type="journal article" date="2012" name="Nature">
        <title>Insights into hominid evolution from the gorilla genome sequence.</title>
        <authorList>
            <person name="Scally A."/>
            <person name="Dutheil J.Y."/>
            <person name="Hillier L.W."/>
            <person name="Jordan G.E."/>
            <person name="Goodhead I."/>
            <person name="Herrero J."/>
            <person name="Hobolth A."/>
            <person name="Lappalainen T."/>
            <person name="Mailund T."/>
            <person name="Marques-Bonet T."/>
            <person name="McCarthy S."/>
            <person name="Montgomery S.H."/>
            <person name="Schwalie P.C."/>
            <person name="Tang Y.A."/>
            <person name="Ward M.C."/>
            <person name="Xue Y."/>
            <person name="Yngvadottir B."/>
            <person name="Alkan C."/>
            <person name="Andersen L.N."/>
            <person name="Ayub Q."/>
            <person name="Ball E.V."/>
            <person name="Beal K."/>
            <person name="Bradley B.J."/>
            <person name="Chen Y."/>
            <person name="Clee C.M."/>
            <person name="Fitzgerald S."/>
            <person name="Graves T.A."/>
            <person name="Gu Y."/>
            <person name="Heath P."/>
            <person name="Heger A."/>
            <person name="Karakoc E."/>
            <person name="Kolb-Kokocinski A."/>
            <person name="Laird G.K."/>
            <person name="Lunter G."/>
            <person name="Meader S."/>
            <person name="Mort M."/>
            <person name="Mullikin J.C."/>
            <person name="Munch K."/>
            <person name="O'Connor T.D."/>
            <person name="Phillips A.D."/>
            <person name="Prado-Martinez J."/>
            <person name="Rogers A.S."/>
            <person name="Sajjadian S."/>
            <person name="Schmidt D."/>
            <person name="Shaw K."/>
            <person name="Simpson J.T."/>
            <person name="Stenson P.D."/>
            <person name="Turner D.J."/>
            <person name="Vigilant L."/>
            <person name="Vilella A.J."/>
            <person name="Whitener W."/>
            <person name="Zhu B."/>
            <person name="Cooper D.N."/>
            <person name="de Jong P."/>
            <person name="Dermitzakis E.T."/>
            <person name="Eichler E.E."/>
            <person name="Flicek P."/>
            <person name="Goldman N."/>
            <person name="Mundy N.I."/>
            <person name="Ning Z."/>
            <person name="Odom D.T."/>
            <person name="Ponting C.P."/>
            <person name="Quail M.A."/>
            <person name="Ryder O.A."/>
            <person name="Searle S.M."/>
            <person name="Warren W.C."/>
            <person name="Wilson R.K."/>
            <person name="Schierup M.H."/>
            <person name="Rogers J."/>
            <person name="Tyler-Smith C."/>
            <person name="Durbin R."/>
        </authorList>
    </citation>
    <scope>NUCLEOTIDE SEQUENCE [LARGE SCALE GENOMIC DNA]</scope>
</reference>
<reference evidence="5" key="3">
    <citation type="submission" date="2025-08" db="UniProtKB">
        <authorList>
            <consortium name="Ensembl"/>
        </authorList>
    </citation>
    <scope>IDENTIFICATION</scope>
</reference>
<dbReference type="EMBL" id="CABD030116716">
    <property type="status" value="NOT_ANNOTATED_CDS"/>
    <property type="molecule type" value="Genomic_DNA"/>
</dbReference>
<evidence type="ECO:0008006" key="7">
    <source>
        <dbReference type="Google" id="ProtNLM"/>
    </source>
</evidence>
<evidence type="ECO:0000256" key="2">
    <source>
        <dbReference type="SAM" id="MobiDB-lite"/>
    </source>
</evidence>
<organism evidence="5 6">
    <name type="scientific">Gorilla gorilla gorilla</name>
    <name type="common">Western lowland gorilla</name>
    <dbReference type="NCBI Taxonomy" id="9595"/>
    <lineage>
        <taxon>Eukaryota</taxon>
        <taxon>Metazoa</taxon>
        <taxon>Chordata</taxon>
        <taxon>Craniata</taxon>
        <taxon>Vertebrata</taxon>
        <taxon>Euteleostomi</taxon>
        <taxon>Mammalia</taxon>
        <taxon>Eutheria</taxon>
        <taxon>Euarchontoglires</taxon>
        <taxon>Primates</taxon>
        <taxon>Haplorrhini</taxon>
        <taxon>Catarrhini</taxon>
        <taxon>Hominidae</taxon>
        <taxon>Gorilla</taxon>
    </lineage>
</organism>
<evidence type="ECO:0000313" key="6">
    <source>
        <dbReference type="Proteomes" id="UP000001519"/>
    </source>
</evidence>
<dbReference type="Proteomes" id="UP000001519">
    <property type="component" value="Chromosome 20"/>
</dbReference>
<dbReference type="GO" id="GO:0005737">
    <property type="term" value="C:cytoplasm"/>
    <property type="evidence" value="ECO:0000318"/>
    <property type="project" value="GO_Central"/>
</dbReference>
<keyword evidence="6" id="KW-1185">Reference proteome</keyword>
<dbReference type="Ensembl" id="ENSGGOT00000013568.3">
    <property type="protein sequence ID" value="ENSGGOP00000013188.3"/>
    <property type="gene ID" value="ENSGGOG00000013511.3"/>
</dbReference>
<dbReference type="Pfam" id="PF23227">
    <property type="entry name" value="HEAT_MROH2B_C"/>
    <property type="match status" value="1"/>
</dbReference>
<sequence length="853" mass="95941">MPLSRRGRGSRLAGSRAATSNLPAGRGALSISHAQLLTRRRHSSEQVPPESEPQADFRSGKWLQEPATGDARDSRQALRARMSSKHRICSQEEVVIPCAYDSDSESVDLELSNLETIKKGSSSIELTDLDIPDIPGLHCEPLSHSPRHLTQQDPLSEAIVEKLIQSIQKVFNGELKGWLKDLLWFLLATQSLIITGLMNGYFLNSQVLSLSLQVLVQEERLHSLSSSVRQEVFVTIADLSYQDVHLLLGSEDRAELFSLTIKSIITLPSVRTLTQIQEIMPNGTCNTEVTHASMVSQIFLINHLASLYFSQHLDPWLQSVKDHERERATASMAQVLKCLSKHLNLKLPLRFQRLGHLVALMALLCGDPQEKVAEEAAEGTHSLLHITLRLKCKALLKNPNTRSDPSLPSICIAREWLNMWPCGQTRAISLVRSRSEAGRTGSLLCSYWEDCVGPGVQGQHLAEVWRMLAVELPSTTWILWRLLRKLQKCHNEPAQEKMAYVAVAATDALYEMFLGNRLRAATFRLFPQLLMTLLIQIHHSIGLTMSDVDIPSGLYTEQEVPSEVTPLCFAMQATKTLLLRTCCLQEFNIMEKNKGWALLGGKDGHLQGVFLLANALLERNRLLAQKVMYLLVPLLNRGNDKHKLTSAGFFVELLQSPVAKRLPSIYSVARFKDWLQDGNHLFRILGLRGLYNLVGHQEMREDIKSLLPYIVDSLRETDEKIVLSAIQILLQLVRTMDFTTLAAMTRTLFSLFGDVRSDVHRFSVTLFGAAIKSVKNPDKKSIENQVLDSLVPLLLYSQDENDAVAEESRRVLTICAQFLKWKLPQEVYSKDPWHIKPTEAGTICRFFVLQGEN</sequence>
<dbReference type="OMA" id="IARLKDW"/>
<evidence type="ECO:0000313" key="5">
    <source>
        <dbReference type="Ensembl" id="ENSGGOP00000013188.3"/>
    </source>
</evidence>
<feature type="domain" description="Maestro-like HEAT-repeats" evidence="3">
    <location>
        <begin position="323"/>
        <end position="398"/>
    </location>
</feature>
<dbReference type="InterPro" id="IPR016024">
    <property type="entry name" value="ARM-type_fold"/>
</dbReference>
<dbReference type="InParanoid" id="G3RCG0"/>
<dbReference type="EMBL" id="CABD030116712">
    <property type="status" value="NOT_ANNOTATED_CDS"/>
    <property type="molecule type" value="Genomic_DNA"/>
</dbReference>
<feature type="domain" description="Maestro/Maestro-like HEAT-repeats" evidence="4">
    <location>
        <begin position="668"/>
        <end position="847"/>
    </location>
</feature>
<feature type="region of interest" description="Disordered" evidence="2">
    <location>
        <begin position="1"/>
        <end position="58"/>
    </location>
</feature>
<keyword evidence="1" id="KW-0677">Repeat</keyword>
<dbReference type="Bgee" id="ENSGGOG00000013511">
    <property type="expression patterns" value="Expressed in testis and 2 other cell types or tissues"/>
</dbReference>
<dbReference type="STRING" id="9593.ENSGGOP00000013188"/>
<dbReference type="EMBL" id="CABD030116709">
    <property type="status" value="NOT_ANNOTATED_CDS"/>
    <property type="molecule type" value="Genomic_DNA"/>
</dbReference>
<evidence type="ECO:0000259" key="4">
    <source>
        <dbReference type="Pfam" id="PF23227"/>
    </source>
</evidence>
<dbReference type="eggNOG" id="KOG2032">
    <property type="taxonomic scope" value="Eukaryota"/>
</dbReference>
<dbReference type="EMBL" id="CABD030116707">
    <property type="status" value="NOT_ANNOTATED_CDS"/>
    <property type="molecule type" value="Genomic_DNA"/>
</dbReference>
<protein>
    <recommendedName>
        <fullName evidence="7">Maestro heat like repeat family member 8</fullName>
    </recommendedName>
</protein>